<dbReference type="Gramene" id="TraesPARA_EIv1.0_2384310.1">
    <property type="protein sequence ID" value="TraesPARA_EIv1.0_2384310.1.CDS1"/>
    <property type="gene ID" value="TraesPARA_EIv1.0_2384310"/>
</dbReference>
<sequence>MGLSTHDASTDDAHAVTASPAAGPAEDTSTDASGAPSRLYRAYSRARDVLAPVVTTLRFVGSVAQLVVGVMEIARDVRYVAYCARGALDRRRGGDPPAKGGGALESGPQRQAPVDGDESGASVK</sequence>
<dbReference type="Gramene" id="TraesROB_scaffold_048604_01G000100.1">
    <property type="protein sequence ID" value="TraesROB_scaffold_048604_01G000100.1"/>
    <property type="gene ID" value="TraesROB_scaffold_048604_01G000100"/>
</dbReference>
<reference evidence="2" key="2">
    <citation type="submission" date="2020-03" db="EMBL/GenBank/DDBJ databases">
        <title>The second near-complete assembly of the hexaploid bread wheat (Triticum aestivum) genome.</title>
        <authorList>
            <person name="Zimin A.V."/>
            <person name="Puiu D."/>
            <person name="Shumante A."/>
            <person name="Alonge M."/>
            <person name="Salzberg S.L."/>
        </authorList>
    </citation>
    <scope>NUCLEOTIDE SEQUENCE</scope>
    <source>
        <tissue evidence="2">Leaf</tissue>
    </source>
</reference>
<dbReference type="Gramene" id="TraesLAC7B03G04023100.1">
    <property type="protein sequence ID" value="TraesLAC7B03G04023100.1.CDS1"/>
    <property type="gene ID" value="TraesLAC7B03G04023100"/>
</dbReference>
<feature type="region of interest" description="Disordered" evidence="1">
    <location>
        <begin position="89"/>
        <end position="124"/>
    </location>
</feature>
<dbReference type="Gramene" id="TraesMAC7B03G04066020.1">
    <property type="protein sequence ID" value="TraesMAC7B03G04066020.1.CDS1"/>
    <property type="gene ID" value="TraesMAC7B03G04066020"/>
</dbReference>
<dbReference type="EMBL" id="CM022230">
    <property type="protein sequence ID" value="KAF7100103.1"/>
    <property type="molecule type" value="Genomic_DNA"/>
</dbReference>
<dbReference type="Proteomes" id="UP000815260">
    <property type="component" value="Chromosome 7B"/>
</dbReference>
<protein>
    <submittedName>
        <fullName evidence="2">Uncharacterized protein</fullName>
    </submittedName>
</protein>
<dbReference type="Gramene" id="TraesNOR7B03G04116050.1">
    <property type="protein sequence ID" value="TraesNOR7B03G04116050.1.CDS1"/>
    <property type="gene ID" value="TraesNOR7B03G04116050"/>
</dbReference>
<evidence type="ECO:0000313" key="2">
    <source>
        <dbReference type="EMBL" id="KAF7100103.1"/>
    </source>
</evidence>
<dbReference type="Gramene" id="TraesSTA7B03G04066510.1">
    <property type="protein sequence ID" value="TraesSTA7B03G04066510.1.CDS1"/>
    <property type="gene ID" value="TraesSTA7B03G04066510"/>
</dbReference>
<proteinExistence type="predicted"/>
<name>A0A9R1M419_WHEAT</name>
<evidence type="ECO:0000256" key="1">
    <source>
        <dbReference type="SAM" id="MobiDB-lite"/>
    </source>
</evidence>
<feature type="region of interest" description="Disordered" evidence="1">
    <location>
        <begin position="1"/>
        <end position="36"/>
    </location>
</feature>
<dbReference type="Gramene" id="TraesLDM7B03G04074390.1">
    <property type="protein sequence ID" value="TraesLDM7B03G04074390.1.CDS1"/>
    <property type="gene ID" value="TraesLDM7B03G04074390"/>
</dbReference>
<dbReference type="Gramene" id="TraesSYM5B03G02931420.1">
    <property type="protein sequence ID" value="TraesSYM5B03G02931420.1.CDS1"/>
    <property type="gene ID" value="TraesSYM5B03G02931420"/>
</dbReference>
<dbReference type="Gramene" id="TraesCAD_scaffold_025921_01G000100.1">
    <property type="protein sequence ID" value="TraesCAD_scaffold_025921_01G000100.1"/>
    <property type="gene ID" value="TraesCAD_scaffold_025921_01G000100"/>
</dbReference>
<gene>
    <name evidence="2" type="ORF">CFC21_101657</name>
</gene>
<reference evidence="2" key="1">
    <citation type="journal article" date="2017" name="Gigascience">
        <title>The first near-complete assembly of the hexaploid bread wheat genome, Triticum aestivum.</title>
        <authorList>
            <person name="Zimin A.V."/>
            <person name="Puiu D."/>
            <person name="Hall R."/>
            <person name="Kingan S."/>
            <person name="Clavijo B.J."/>
            <person name="Salzberg S.L."/>
        </authorList>
    </citation>
    <scope>NUCLEOTIDE SEQUENCE</scope>
    <source>
        <tissue evidence="2">Leaf</tissue>
    </source>
</reference>
<comment type="caution">
    <text evidence="2">The sequence shown here is derived from an EMBL/GenBank/DDBJ whole genome shotgun (WGS) entry which is preliminary data.</text>
</comment>
<dbReference type="Gramene" id="TraesJUL7B03G04108880.1">
    <property type="protein sequence ID" value="TraesJUL7B03G04108880.1.CDS1"/>
    <property type="gene ID" value="TraesJUL7B03G04108880"/>
</dbReference>
<dbReference type="AlphaFoldDB" id="A0A9R1M419"/>
<organism evidence="2">
    <name type="scientific">Triticum aestivum</name>
    <name type="common">Wheat</name>
    <dbReference type="NCBI Taxonomy" id="4565"/>
    <lineage>
        <taxon>Eukaryota</taxon>
        <taxon>Viridiplantae</taxon>
        <taxon>Streptophyta</taxon>
        <taxon>Embryophyta</taxon>
        <taxon>Tracheophyta</taxon>
        <taxon>Spermatophyta</taxon>
        <taxon>Magnoliopsida</taxon>
        <taxon>Liliopsida</taxon>
        <taxon>Poales</taxon>
        <taxon>Poaceae</taxon>
        <taxon>BOP clade</taxon>
        <taxon>Pooideae</taxon>
        <taxon>Triticodae</taxon>
        <taxon>Triticeae</taxon>
        <taxon>Triticinae</taxon>
        <taxon>Triticum</taxon>
    </lineage>
</organism>
<accession>A0A9R1M419</accession>
<dbReference type="Gramene" id="TraesWEE_scaffold_043992_01G000100.1">
    <property type="protein sequence ID" value="TraesWEE_scaffold_043992_01G000100.1"/>
    <property type="gene ID" value="TraesWEE_scaffold_043992_01G000100"/>
</dbReference>
<dbReference type="Gramene" id="TraesCLE_scaffold_044883_01G000100.1">
    <property type="protein sequence ID" value="TraesCLE_scaffold_044883_01G000100.1"/>
    <property type="gene ID" value="TraesCLE_scaffold_044883_01G000100"/>
</dbReference>
<dbReference type="Gramene" id="TraesARI5B03G02944930.1">
    <property type="protein sequence ID" value="TraesARI5B03G02944930.1.CDS1"/>
    <property type="gene ID" value="TraesARI5B03G02944930"/>
</dbReference>